<dbReference type="PIRSF" id="PIRSF016184">
    <property type="entry name" value="PhzC_PhzF"/>
    <property type="match status" value="1"/>
</dbReference>
<dbReference type="Gene3D" id="3.10.310.10">
    <property type="entry name" value="Diaminopimelate Epimerase, Chain A, domain 1"/>
    <property type="match status" value="2"/>
</dbReference>
<comment type="similarity">
    <text evidence="1">Belongs to the PhzF family.</text>
</comment>
<organism evidence="3 4">
    <name type="scientific">Tsuneonella dongtanensis</name>
    <dbReference type="NCBI Taxonomy" id="692370"/>
    <lineage>
        <taxon>Bacteria</taxon>
        <taxon>Pseudomonadati</taxon>
        <taxon>Pseudomonadota</taxon>
        <taxon>Alphaproteobacteria</taxon>
        <taxon>Sphingomonadales</taxon>
        <taxon>Erythrobacteraceae</taxon>
        <taxon>Tsuneonella</taxon>
    </lineage>
</organism>
<reference evidence="3 4" key="1">
    <citation type="submission" date="2016-07" db="EMBL/GenBank/DDBJ databases">
        <title>Complete genome sequence of Altererythrobacter dongtanensis KCTC 22672, a type strain with esterase isolated from tidal flat.</title>
        <authorList>
            <person name="Cheng H."/>
            <person name="Wu Y.-H."/>
            <person name="Zhou P."/>
            <person name="Huo Y.-Y."/>
            <person name="Wang C.-S."/>
            <person name="Xu X.-W."/>
        </authorList>
    </citation>
    <scope>NUCLEOTIDE SEQUENCE [LARGE SCALE GENOMIC DNA]</scope>
    <source>
        <strain evidence="3 4">KCTC 22672</strain>
    </source>
</reference>
<dbReference type="KEGG" id="ado:A6F68_00385"/>
<protein>
    <submittedName>
        <fullName evidence="3">Putative isomerase YddE</fullName>
        <ecNumber evidence="3">5.1.-.-</ecNumber>
    </submittedName>
</protein>
<gene>
    <name evidence="3" type="primary">yddE</name>
    <name evidence="3" type="ORF">A6F68_00385</name>
</gene>
<dbReference type="PATRIC" id="fig|692370.5.peg.397"/>
<dbReference type="STRING" id="692370.A6F68_00385"/>
<dbReference type="EC" id="5.1.-.-" evidence="3"/>
<evidence type="ECO:0000256" key="2">
    <source>
        <dbReference type="ARBA" id="ARBA00023235"/>
    </source>
</evidence>
<dbReference type="AlphaFoldDB" id="A0A1B2A9T6"/>
<dbReference type="Pfam" id="PF02567">
    <property type="entry name" value="PhzC-PhzF"/>
    <property type="match status" value="1"/>
</dbReference>
<accession>A0A1B2A9T6</accession>
<dbReference type="GO" id="GO:0005737">
    <property type="term" value="C:cytoplasm"/>
    <property type="evidence" value="ECO:0007669"/>
    <property type="project" value="TreeGrafter"/>
</dbReference>
<dbReference type="RefSeq" id="WP_067675573.1">
    <property type="nucleotide sequence ID" value="NZ_CP016591.1"/>
</dbReference>
<dbReference type="Proteomes" id="UP000092932">
    <property type="component" value="Chromosome"/>
</dbReference>
<dbReference type="OrthoDB" id="9788221at2"/>
<dbReference type="PANTHER" id="PTHR13774">
    <property type="entry name" value="PHENAZINE BIOSYNTHESIS PROTEIN"/>
    <property type="match status" value="1"/>
</dbReference>
<evidence type="ECO:0000313" key="3">
    <source>
        <dbReference type="EMBL" id="ANY18920.1"/>
    </source>
</evidence>
<evidence type="ECO:0000313" key="4">
    <source>
        <dbReference type="Proteomes" id="UP000092932"/>
    </source>
</evidence>
<keyword evidence="2 3" id="KW-0413">Isomerase</keyword>
<proteinExistence type="inferred from homology"/>
<dbReference type="SUPFAM" id="SSF54506">
    <property type="entry name" value="Diaminopimelate epimerase-like"/>
    <property type="match status" value="1"/>
</dbReference>
<dbReference type="InterPro" id="IPR003719">
    <property type="entry name" value="Phenazine_PhzF-like"/>
</dbReference>
<sequence length="261" mass="28125">MKLAFWHVDAFADRAYAGNPAGVVQLDDWLPDAALAAIADELQLPATAFLVPRADEWEVRWRTPWAELMLCGHASLACGHVLLGRDGADRVTLLTRAGDAVEVRRASGGYELALRAIRTQPRERPDAEALLGARPLETWRNADRYGIYLFASEAEVHALSPDFEALSHIGNDQFACTARGSASDVVSRVFVGGPGAREDAVTGSAHAALAPFWAERLGRGSFTAHQASDRGGDLTCRMEGDRVWLGGRCTTVVEGALYVPG</sequence>
<name>A0A1B2A9T6_9SPHN</name>
<dbReference type="GO" id="GO:0016853">
    <property type="term" value="F:isomerase activity"/>
    <property type="evidence" value="ECO:0007669"/>
    <property type="project" value="UniProtKB-KW"/>
</dbReference>
<keyword evidence="4" id="KW-1185">Reference proteome</keyword>
<dbReference type="PANTHER" id="PTHR13774:SF17">
    <property type="entry name" value="PHENAZINE BIOSYNTHESIS-LIKE DOMAIN-CONTAINING PROTEIN"/>
    <property type="match status" value="1"/>
</dbReference>
<evidence type="ECO:0000256" key="1">
    <source>
        <dbReference type="ARBA" id="ARBA00008270"/>
    </source>
</evidence>
<dbReference type="EMBL" id="CP016591">
    <property type="protein sequence ID" value="ANY18920.1"/>
    <property type="molecule type" value="Genomic_DNA"/>
</dbReference>